<comment type="caution">
    <text evidence="1">The sequence shown here is derived from an EMBL/GenBank/DDBJ whole genome shotgun (WGS) entry which is preliminary data.</text>
</comment>
<reference evidence="1" key="1">
    <citation type="submission" date="2020-05" db="EMBL/GenBank/DDBJ databases">
        <title>Large-scale comparative analyses of tick genomes elucidate their genetic diversity and vector capacities.</title>
        <authorList>
            <person name="Jia N."/>
            <person name="Wang J."/>
            <person name="Shi W."/>
            <person name="Du L."/>
            <person name="Sun Y."/>
            <person name="Zhan W."/>
            <person name="Jiang J."/>
            <person name="Wang Q."/>
            <person name="Zhang B."/>
            <person name="Ji P."/>
            <person name="Sakyi L.B."/>
            <person name="Cui X."/>
            <person name="Yuan T."/>
            <person name="Jiang B."/>
            <person name="Yang W."/>
            <person name="Lam T.T.-Y."/>
            <person name="Chang Q."/>
            <person name="Ding S."/>
            <person name="Wang X."/>
            <person name="Zhu J."/>
            <person name="Ruan X."/>
            <person name="Zhao L."/>
            <person name="Wei J."/>
            <person name="Que T."/>
            <person name="Du C."/>
            <person name="Cheng J."/>
            <person name="Dai P."/>
            <person name="Han X."/>
            <person name="Huang E."/>
            <person name="Gao Y."/>
            <person name="Liu J."/>
            <person name="Shao H."/>
            <person name="Ye R."/>
            <person name="Li L."/>
            <person name="Wei W."/>
            <person name="Wang X."/>
            <person name="Wang C."/>
            <person name="Yang T."/>
            <person name="Huo Q."/>
            <person name="Li W."/>
            <person name="Guo W."/>
            <person name="Chen H."/>
            <person name="Zhou L."/>
            <person name="Ni X."/>
            <person name="Tian J."/>
            <person name="Zhou Y."/>
            <person name="Sheng Y."/>
            <person name="Liu T."/>
            <person name="Pan Y."/>
            <person name="Xia L."/>
            <person name="Li J."/>
            <person name="Zhao F."/>
            <person name="Cao W."/>
        </authorList>
    </citation>
    <scope>NUCLEOTIDE SEQUENCE</scope>
    <source>
        <strain evidence="1">Hyas-2018</strain>
    </source>
</reference>
<organism evidence="1 2">
    <name type="scientific">Hyalomma asiaticum</name>
    <name type="common">Tick</name>
    <dbReference type="NCBI Taxonomy" id="266040"/>
    <lineage>
        <taxon>Eukaryota</taxon>
        <taxon>Metazoa</taxon>
        <taxon>Ecdysozoa</taxon>
        <taxon>Arthropoda</taxon>
        <taxon>Chelicerata</taxon>
        <taxon>Arachnida</taxon>
        <taxon>Acari</taxon>
        <taxon>Parasitiformes</taxon>
        <taxon>Ixodida</taxon>
        <taxon>Ixodoidea</taxon>
        <taxon>Ixodidae</taxon>
        <taxon>Hyalomminae</taxon>
        <taxon>Hyalomma</taxon>
    </lineage>
</organism>
<keyword evidence="2" id="KW-1185">Reference proteome</keyword>
<gene>
    <name evidence="1" type="ORF">HPB50_022617</name>
</gene>
<dbReference type="Proteomes" id="UP000821845">
    <property type="component" value="Chromosome 1"/>
</dbReference>
<evidence type="ECO:0000313" key="1">
    <source>
        <dbReference type="EMBL" id="KAH6948046.1"/>
    </source>
</evidence>
<sequence>MVGLLEALVSWAGAAQGSVPPCRGSIGVSIVIHSGALQEHVSKRIREDRPLAEAFQKDDPTTLAVDEPQASTTSLAVHIEDGEDPRGHISYVSQAYGGRASDSFITKESKVLEKFLPSIDSVMVDKGFLIDKLCLEHHVTMVGDRSTCTESSVQSNEVSAVKKRGGDQAFTNRTTSPLSHMRLCKYSDIVVSIWILVRRVYWGVHLARYRNMWPVCPPEDGCTVGEEITPASRRQ</sequence>
<accession>A0ACB7TLL3</accession>
<proteinExistence type="predicted"/>
<name>A0ACB7TLL3_HYAAI</name>
<protein>
    <submittedName>
        <fullName evidence="1">Uncharacterized protein</fullName>
    </submittedName>
</protein>
<dbReference type="EMBL" id="CM023481">
    <property type="protein sequence ID" value="KAH6948046.1"/>
    <property type="molecule type" value="Genomic_DNA"/>
</dbReference>
<evidence type="ECO:0000313" key="2">
    <source>
        <dbReference type="Proteomes" id="UP000821845"/>
    </source>
</evidence>